<sequence>MKRTMMAICAAVMTLSAGVAGAATYDPSAQTVLKGNDTSAVGRANFYSWVTSLDVYEAGFKIVKIARSFKNVKSSSDIVARINNKTMSGSWAWNGDGEATLVAFMSKGYFAAQYFAPGITNNTYASQELGLVDKNGDGTRIKHVSLYSVKGTLKPQAVEAKFAVEPEPEPVPLPAGGLLLVSGLGVLALRRRRG</sequence>
<reference evidence="3" key="1">
    <citation type="journal article" date="2019" name="Int. J. Syst. Evol. Microbiol.">
        <title>The Global Catalogue of Microorganisms (GCM) 10K type strain sequencing project: providing services to taxonomists for standard genome sequencing and annotation.</title>
        <authorList>
            <consortium name="The Broad Institute Genomics Platform"/>
            <consortium name="The Broad Institute Genome Sequencing Center for Infectious Disease"/>
            <person name="Wu L."/>
            <person name="Ma J."/>
        </authorList>
    </citation>
    <scope>NUCLEOTIDE SEQUENCE [LARGE SCALE GENOMIC DNA]</scope>
    <source>
        <strain evidence="3">CGMCC 4.7283</strain>
    </source>
</reference>
<evidence type="ECO:0000313" key="3">
    <source>
        <dbReference type="Proteomes" id="UP001595973"/>
    </source>
</evidence>
<feature type="chain" id="PRO_5046989274" description="PEP-CTERM sorting domain-containing protein" evidence="1">
    <location>
        <begin position="23"/>
        <end position="194"/>
    </location>
</feature>
<dbReference type="EMBL" id="JBHSGI010000024">
    <property type="protein sequence ID" value="MFC4670371.1"/>
    <property type="molecule type" value="Genomic_DNA"/>
</dbReference>
<dbReference type="Proteomes" id="UP001595973">
    <property type="component" value="Unassembled WGS sequence"/>
</dbReference>
<gene>
    <name evidence="2" type="ORF">ACFO5X_17535</name>
</gene>
<evidence type="ECO:0008006" key="4">
    <source>
        <dbReference type="Google" id="ProtNLM"/>
    </source>
</evidence>
<keyword evidence="1" id="KW-0732">Signal</keyword>
<accession>A0ABV9KL48</accession>
<keyword evidence="3" id="KW-1185">Reference proteome</keyword>
<organism evidence="2 3">
    <name type="scientific">Seohaeicola nanhaiensis</name>
    <dbReference type="NCBI Taxonomy" id="1387282"/>
    <lineage>
        <taxon>Bacteria</taxon>
        <taxon>Pseudomonadati</taxon>
        <taxon>Pseudomonadota</taxon>
        <taxon>Alphaproteobacteria</taxon>
        <taxon>Rhodobacterales</taxon>
        <taxon>Roseobacteraceae</taxon>
        <taxon>Seohaeicola</taxon>
    </lineage>
</organism>
<evidence type="ECO:0000313" key="2">
    <source>
        <dbReference type="EMBL" id="MFC4670371.1"/>
    </source>
</evidence>
<proteinExistence type="predicted"/>
<evidence type="ECO:0000256" key="1">
    <source>
        <dbReference type="SAM" id="SignalP"/>
    </source>
</evidence>
<protein>
    <recommendedName>
        <fullName evidence="4">PEP-CTERM sorting domain-containing protein</fullName>
    </recommendedName>
</protein>
<name>A0ABV9KL48_9RHOB</name>
<feature type="signal peptide" evidence="1">
    <location>
        <begin position="1"/>
        <end position="22"/>
    </location>
</feature>
<dbReference type="RefSeq" id="WP_380719303.1">
    <property type="nucleotide sequence ID" value="NZ_JBHSGI010000024.1"/>
</dbReference>
<comment type="caution">
    <text evidence="2">The sequence shown here is derived from an EMBL/GenBank/DDBJ whole genome shotgun (WGS) entry which is preliminary data.</text>
</comment>